<feature type="region of interest" description="Disordered" evidence="4">
    <location>
        <begin position="411"/>
        <end position="434"/>
    </location>
</feature>
<keyword evidence="2" id="KW-1015">Disulfide bond</keyword>
<dbReference type="GO" id="GO:0048544">
    <property type="term" value="P:recognition of pollen"/>
    <property type="evidence" value="ECO:0007669"/>
    <property type="project" value="InterPro"/>
</dbReference>
<dbReference type="InterPro" id="IPR036426">
    <property type="entry name" value="Bulb-type_lectin_dom_sf"/>
</dbReference>
<dbReference type="InterPro" id="IPR000858">
    <property type="entry name" value="S_locus_glycoprot_dom"/>
</dbReference>
<name>A0A2U1KJH1_ARTAN</name>
<feature type="chain" id="PRO_5015421896" evidence="5">
    <location>
        <begin position="25"/>
        <end position="434"/>
    </location>
</feature>
<feature type="domain" description="Bulb-type lectin" evidence="6">
    <location>
        <begin position="59"/>
        <end position="181"/>
    </location>
</feature>
<proteinExistence type="predicted"/>
<dbReference type="OrthoDB" id="785331at2759"/>
<dbReference type="PANTHER" id="PTHR32444">
    <property type="entry name" value="BULB-TYPE LECTIN DOMAIN-CONTAINING PROTEIN"/>
    <property type="match status" value="1"/>
</dbReference>
<dbReference type="PROSITE" id="PS50927">
    <property type="entry name" value="BULB_LECTIN"/>
    <property type="match status" value="1"/>
</dbReference>
<dbReference type="Pfam" id="PF01453">
    <property type="entry name" value="B_lectin"/>
    <property type="match status" value="1"/>
</dbReference>
<accession>A0A2U1KJH1</accession>
<reference evidence="7 8" key="1">
    <citation type="journal article" date="2018" name="Mol. Plant">
        <title>The genome of Artemisia annua provides insight into the evolution of Asteraceae family and artemisinin biosynthesis.</title>
        <authorList>
            <person name="Shen Q."/>
            <person name="Zhang L."/>
            <person name="Liao Z."/>
            <person name="Wang S."/>
            <person name="Yan T."/>
            <person name="Shi P."/>
            <person name="Liu M."/>
            <person name="Fu X."/>
            <person name="Pan Q."/>
            <person name="Wang Y."/>
            <person name="Lv Z."/>
            <person name="Lu X."/>
            <person name="Zhang F."/>
            <person name="Jiang W."/>
            <person name="Ma Y."/>
            <person name="Chen M."/>
            <person name="Hao X."/>
            <person name="Li L."/>
            <person name="Tang Y."/>
            <person name="Lv G."/>
            <person name="Zhou Y."/>
            <person name="Sun X."/>
            <person name="Brodelius P.E."/>
            <person name="Rose J.K.C."/>
            <person name="Tang K."/>
        </authorList>
    </citation>
    <scope>NUCLEOTIDE SEQUENCE [LARGE SCALE GENOMIC DNA]</scope>
    <source>
        <strain evidence="8">cv. Huhao1</strain>
        <tissue evidence="7">Leaf</tissue>
    </source>
</reference>
<dbReference type="EMBL" id="PKPP01017478">
    <property type="protein sequence ID" value="PWA36930.1"/>
    <property type="molecule type" value="Genomic_DNA"/>
</dbReference>
<evidence type="ECO:0000256" key="1">
    <source>
        <dbReference type="ARBA" id="ARBA00022729"/>
    </source>
</evidence>
<dbReference type="SMART" id="SM00108">
    <property type="entry name" value="B_lectin"/>
    <property type="match status" value="1"/>
</dbReference>
<dbReference type="PANTHER" id="PTHR32444:SF183">
    <property type="entry name" value="APPLE DOMAIN-CONTAINING PROTEIN"/>
    <property type="match status" value="1"/>
</dbReference>
<evidence type="ECO:0000256" key="3">
    <source>
        <dbReference type="ARBA" id="ARBA00023180"/>
    </source>
</evidence>
<comment type="caution">
    <text evidence="7">The sequence shown here is derived from an EMBL/GenBank/DDBJ whole genome shotgun (WGS) entry which is preliminary data.</text>
</comment>
<evidence type="ECO:0000259" key="6">
    <source>
        <dbReference type="PROSITE" id="PS50927"/>
    </source>
</evidence>
<dbReference type="STRING" id="35608.A0A2U1KJH1"/>
<feature type="signal peptide" evidence="5">
    <location>
        <begin position="1"/>
        <end position="24"/>
    </location>
</feature>
<evidence type="ECO:0000313" key="7">
    <source>
        <dbReference type="EMBL" id="PWA36930.1"/>
    </source>
</evidence>
<dbReference type="AlphaFoldDB" id="A0A2U1KJH1"/>
<evidence type="ECO:0000313" key="8">
    <source>
        <dbReference type="Proteomes" id="UP000245207"/>
    </source>
</evidence>
<keyword evidence="1 5" id="KW-0732">Signal</keyword>
<sequence>MILMEGATILVLLVFTLHMQKIYTAEIDIISGSSFLTENDTLVSPARTFELGFFNPAEIDIISGSSFLTENDTLVSPARTFELGFFNPGSSDNTYVGIWYKQISVKTVVWVANRDYPLTNEPSSMSLRIDSVGNLVLKSYIDHVVWSSNSPSSGNATAQLYDSGNLVITDGNSMKILWESFDYPTDTNLPGMKLGKDYLTGAEWHLTSWKSIHDPSIGEFTWSLETRGYPHFVLRDGLEVKFRHGPWNGERFSGSSWPSINTYFTYNMVINEKEVVVSYNLVNNSVISKSTLTSSGNLEFSVWQENKKIWEHMALMTISVHSAFKKANIMNPRLIQSTLNALKSPDTVQSFTSLTNRIVLKLASITYATRGLVTHMTSIYDGNKQRKVSIRLFLLGTKNVRITCHSQKHRNKEFPQGLHTSYAAETPAKTHRSL</sequence>
<dbReference type="InterPro" id="IPR001480">
    <property type="entry name" value="Bulb-type_lectin_dom"/>
</dbReference>
<keyword evidence="3" id="KW-0325">Glycoprotein</keyword>
<dbReference type="Pfam" id="PF00954">
    <property type="entry name" value="S_locus_glycop"/>
    <property type="match status" value="1"/>
</dbReference>
<dbReference type="SUPFAM" id="SSF51110">
    <property type="entry name" value="alpha-D-mannose-specific plant lectins"/>
    <property type="match status" value="1"/>
</dbReference>
<dbReference type="Gene3D" id="2.90.10.10">
    <property type="entry name" value="Bulb-type lectin domain"/>
    <property type="match status" value="1"/>
</dbReference>
<dbReference type="Proteomes" id="UP000245207">
    <property type="component" value="Unassembled WGS sequence"/>
</dbReference>
<protein>
    <submittedName>
        <fullName evidence="7">S-locus glycoprotein domain-containing protein</fullName>
    </submittedName>
</protein>
<evidence type="ECO:0000256" key="5">
    <source>
        <dbReference type="SAM" id="SignalP"/>
    </source>
</evidence>
<organism evidence="7 8">
    <name type="scientific">Artemisia annua</name>
    <name type="common">Sweet wormwood</name>
    <dbReference type="NCBI Taxonomy" id="35608"/>
    <lineage>
        <taxon>Eukaryota</taxon>
        <taxon>Viridiplantae</taxon>
        <taxon>Streptophyta</taxon>
        <taxon>Embryophyta</taxon>
        <taxon>Tracheophyta</taxon>
        <taxon>Spermatophyta</taxon>
        <taxon>Magnoliopsida</taxon>
        <taxon>eudicotyledons</taxon>
        <taxon>Gunneridae</taxon>
        <taxon>Pentapetalae</taxon>
        <taxon>asterids</taxon>
        <taxon>campanulids</taxon>
        <taxon>Asterales</taxon>
        <taxon>Asteraceae</taxon>
        <taxon>Asteroideae</taxon>
        <taxon>Anthemideae</taxon>
        <taxon>Artemisiinae</taxon>
        <taxon>Artemisia</taxon>
    </lineage>
</organism>
<evidence type="ECO:0000256" key="4">
    <source>
        <dbReference type="SAM" id="MobiDB-lite"/>
    </source>
</evidence>
<evidence type="ECO:0000256" key="2">
    <source>
        <dbReference type="ARBA" id="ARBA00023157"/>
    </source>
</evidence>
<dbReference type="FunFam" id="2.90.10.10:FF:000005">
    <property type="entry name" value="G-type lectin S-receptor-like serine/threonine-protein kinase"/>
    <property type="match status" value="1"/>
</dbReference>
<keyword evidence="8" id="KW-1185">Reference proteome</keyword>
<gene>
    <name evidence="7" type="ORF">CTI12_AA595240</name>
</gene>
<dbReference type="CDD" id="cd00028">
    <property type="entry name" value="B_lectin"/>
    <property type="match status" value="1"/>
</dbReference>